<evidence type="ECO:0000313" key="3">
    <source>
        <dbReference type="EMBL" id="POY40169.1"/>
    </source>
</evidence>
<evidence type="ECO:0000256" key="2">
    <source>
        <dbReference type="RuleBase" id="RU004429"/>
    </source>
</evidence>
<keyword evidence="2" id="KW-0520">NAD</keyword>
<dbReference type="PANTHER" id="PTHR33269">
    <property type="entry name" value="NADH-UBIQUINONE OXIDOREDUCTASE CHAIN 6"/>
    <property type="match status" value="1"/>
</dbReference>
<dbReference type="Pfam" id="PF00499">
    <property type="entry name" value="Oxidored_q3"/>
    <property type="match status" value="1"/>
</dbReference>
<evidence type="ECO:0000313" key="4">
    <source>
        <dbReference type="Proteomes" id="UP000237310"/>
    </source>
</evidence>
<sequence length="180" mass="20092">MIQIPDIANATPIQILFCVLSVITLATAFLTIYSKKPMHNAIYLVICFTSISGHYLLLNAQFLALVNLIVYIGAIMILMLFTIMLMNLNKENEVHKPRITRLGAIVVFCLMCLVLIAMFMNSKPIADGSYDVTGEDYQSIQVLGKLLLNEYMVPFEFASVLLLVAMIGAVLLSKKEKIEK</sequence>
<feature type="transmembrane region" description="Helical" evidence="2">
    <location>
        <begin position="12"/>
        <end position="33"/>
    </location>
</feature>
<keyword evidence="2" id="KW-0812">Transmembrane</keyword>
<dbReference type="GO" id="GO:0008137">
    <property type="term" value="F:NADH dehydrogenase (ubiquinone) activity"/>
    <property type="evidence" value="ECO:0007669"/>
    <property type="project" value="UniProtKB-UniRule"/>
</dbReference>
<dbReference type="OrthoDB" id="9790848at2"/>
<dbReference type="InterPro" id="IPR001457">
    <property type="entry name" value="NADH_UbQ/plastoQ_OxRdtase_su6"/>
</dbReference>
<dbReference type="Proteomes" id="UP000237310">
    <property type="component" value="Unassembled WGS sequence"/>
</dbReference>
<keyword evidence="2" id="KW-0472">Membrane</keyword>
<comment type="caution">
    <text evidence="3">The sequence shown here is derived from an EMBL/GenBank/DDBJ whole genome shotgun (WGS) entry which is preliminary data.</text>
</comment>
<feature type="transmembrane region" description="Helical" evidence="2">
    <location>
        <begin position="64"/>
        <end position="87"/>
    </location>
</feature>
<dbReference type="InterPro" id="IPR042106">
    <property type="entry name" value="Nuo/plastoQ_OxRdtase_6_NuoJ"/>
</dbReference>
<comment type="subcellular location">
    <subcellularLocation>
        <location evidence="2">Cell membrane</location>
        <topology evidence="2">Multi-pass membrane protein</topology>
    </subcellularLocation>
</comment>
<keyword evidence="2" id="KW-1133">Transmembrane helix</keyword>
<proteinExistence type="inferred from homology"/>
<reference evidence="3 4" key="1">
    <citation type="submission" date="2018-01" db="EMBL/GenBank/DDBJ databases">
        <authorList>
            <person name="Gaut B.S."/>
            <person name="Morton B.R."/>
            <person name="Clegg M.T."/>
            <person name="Duvall M.R."/>
        </authorList>
    </citation>
    <scope>NUCLEOTIDE SEQUENCE [LARGE SCALE GENOMIC DNA]</scope>
    <source>
        <strain evidence="3 4">HR-AY</strain>
    </source>
</reference>
<feature type="transmembrane region" description="Helical" evidence="2">
    <location>
        <begin position="99"/>
        <end position="120"/>
    </location>
</feature>
<dbReference type="AlphaFoldDB" id="A0A2S5ACX9"/>
<dbReference type="PANTHER" id="PTHR33269:SF17">
    <property type="entry name" value="NADH-UBIQUINONE OXIDOREDUCTASE CHAIN 6"/>
    <property type="match status" value="1"/>
</dbReference>
<accession>A0A2S5ACX9</accession>
<name>A0A2S5ACX9_9FLAO</name>
<comment type="catalytic activity">
    <reaction evidence="2">
        <text>a quinone + NADH + 5 H(+)(in) = a quinol + NAD(+) + 4 H(+)(out)</text>
        <dbReference type="Rhea" id="RHEA:57888"/>
        <dbReference type="ChEBI" id="CHEBI:15378"/>
        <dbReference type="ChEBI" id="CHEBI:24646"/>
        <dbReference type="ChEBI" id="CHEBI:57540"/>
        <dbReference type="ChEBI" id="CHEBI:57945"/>
        <dbReference type="ChEBI" id="CHEBI:132124"/>
    </reaction>
</comment>
<dbReference type="EMBL" id="PQVG01000003">
    <property type="protein sequence ID" value="POY40169.1"/>
    <property type="molecule type" value="Genomic_DNA"/>
</dbReference>
<feature type="transmembrane region" description="Helical" evidence="2">
    <location>
        <begin position="151"/>
        <end position="172"/>
    </location>
</feature>
<dbReference type="EC" id="7.1.1.-" evidence="2"/>
<comment type="function">
    <text evidence="2">NDH-1 shuttles electrons from NADH, via FMN and iron-sulfur (Fe-S) centers, to quinones in the respiratory chain. Couples the redox reaction to proton translocation (for every two electrons transferred, four hydrogen ions are translocated across the cytoplasmic membrane), and thus conserves the redox energy in a proton gradient.</text>
</comment>
<keyword evidence="4" id="KW-1185">Reference proteome</keyword>
<protein>
    <recommendedName>
        <fullName evidence="2">NADH-quinone oxidoreductase subunit J</fullName>
        <ecNumber evidence="2">7.1.1.-</ecNumber>
    </recommendedName>
</protein>
<organism evidence="3 4">
    <name type="scientific">Flavobacterium alvei</name>
    <dbReference type="NCBI Taxonomy" id="2080416"/>
    <lineage>
        <taxon>Bacteria</taxon>
        <taxon>Pseudomonadati</taxon>
        <taxon>Bacteroidota</taxon>
        <taxon>Flavobacteriia</taxon>
        <taxon>Flavobacteriales</taxon>
        <taxon>Flavobacteriaceae</taxon>
        <taxon>Flavobacterium</taxon>
    </lineage>
</organism>
<feature type="transmembrane region" description="Helical" evidence="2">
    <location>
        <begin position="40"/>
        <end position="58"/>
    </location>
</feature>
<dbReference type="GO" id="GO:0048038">
    <property type="term" value="F:quinone binding"/>
    <property type="evidence" value="ECO:0007669"/>
    <property type="project" value="UniProtKB-UniRule"/>
</dbReference>
<evidence type="ECO:0000256" key="1">
    <source>
        <dbReference type="ARBA" id="ARBA00005698"/>
    </source>
</evidence>
<dbReference type="Gene3D" id="1.20.120.1200">
    <property type="entry name" value="NADH-ubiquinone/plastoquinone oxidoreductase chain 6, subunit NuoJ"/>
    <property type="match status" value="1"/>
</dbReference>
<gene>
    <name evidence="3" type="ORF">C3L50_05850</name>
</gene>
<keyword evidence="2" id="KW-0874">Quinone</keyword>
<dbReference type="GO" id="GO:0005886">
    <property type="term" value="C:plasma membrane"/>
    <property type="evidence" value="ECO:0007669"/>
    <property type="project" value="UniProtKB-SubCell"/>
</dbReference>
<comment type="similarity">
    <text evidence="1 2">Belongs to the complex I subunit 6 family.</text>
</comment>
<keyword evidence="2" id="KW-1003">Cell membrane</keyword>
<dbReference type="RefSeq" id="WP_103805231.1">
    <property type="nucleotide sequence ID" value="NZ_PQVG01000003.1"/>
</dbReference>